<dbReference type="NCBIfam" id="TIGR01292">
    <property type="entry name" value="TRX_reduct"/>
    <property type="match status" value="1"/>
</dbReference>
<evidence type="ECO:0000313" key="5">
    <source>
        <dbReference type="EMBL" id="QTA82562.1"/>
    </source>
</evidence>
<dbReference type="GO" id="GO:0005737">
    <property type="term" value="C:cytoplasm"/>
    <property type="evidence" value="ECO:0007669"/>
    <property type="project" value="InterPro"/>
</dbReference>
<evidence type="ECO:0000256" key="3">
    <source>
        <dbReference type="RuleBase" id="RU003880"/>
    </source>
</evidence>
<dbReference type="EC" id="1.8.1.9" evidence="3"/>
<name>A0A975BBZ4_9BACT</name>
<protein>
    <recommendedName>
        <fullName evidence="3">Thioredoxin reductase</fullName>
        <ecNumber evidence="3">1.8.1.9</ecNumber>
    </recommendedName>
</protein>
<dbReference type="KEGG" id="dli:dnl_49390"/>
<dbReference type="RefSeq" id="WP_207688478.1">
    <property type="nucleotide sequence ID" value="NZ_CP061799.1"/>
</dbReference>
<comment type="similarity">
    <text evidence="3">Belongs to the class-II pyridine nucleotide-disulfide oxidoreductase family.</text>
</comment>
<dbReference type="Proteomes" id="UP000663720">
    <property type="component" value="Chromosome"/>
</dbReference>
<keyword evidence="1 3" id="KW-0285">Flavoprotein</keyword>
<sequence length="310" mass="33447">MSKIYDLVIIGGGPGGLSAGIYAMRAALDTVLIEKGVPGGQVTMSDEVENYPGFSHISGAELSMKFSEHAQTYDLKTISDEVMEVEPGLDYHLVKLANKDILKTYSIILATGGSPRKLQIPGEDKLYGKGVSYCAVCDGFFFRNKNVIVAGGGDSAAEEALYLAKIAKKVYIAHRRDTLRAGMLLQKRVKADSRIEVLWNTVLTEIKADENGVCGVGLKDTQTDELREIEIDGVFIFIGFNPNNELVPAGIVMNAQGYVVTDEKCETKIPGIFAIGDLKEKYARQIITAASDGCTAAIAAAHYVENKKAA</sequence>
<dbReference type="PANTHER" id="PTHR48105">
    <property type="entry name" value="THIOREDOXIN REDUCTASE 1-RELATED-RELATED"/>
    <property type="match status" value="1"/>
</dbReference>
<organism evidence="5 6">
    <name type="scientific">Desulfonema limicola</name>
    <dbReference type="NCBI Taxonomy" id="45656"/>
    <lineage>
        <taxon>Bacteria</taxon>
        <taxon>Pseudomonadati</taxon>
        <taxon>Thermodesulfobacteriota</taxon>
        <taxon>Desulfobacteria</taxon>
        <taxon>Desulfobacterales</taxon>
        <taxon>Desulfococcaceae</taxon>
        <taxon>Desulfonema</taxon>
    </lineage>
</organism>
<dbReference type="InterPro" id="IPR050097">
    <property type="entry name" value="Ferredoxin-NADP_redctase_2"/>
</dbReference>
<keyword evidence="3" id="KW-0676">Redox-active center</keyword>
<dbReference type="Pfam" id="PF07992">
    <property type="entry name" value="Pyr_redox_2"/>
    <property type="match status" value="1"/>
</dbReference>
<dbReference type="InterPro" id="IPR036188">
    <property type="entry name" value="FAD/NAD-bd_sf"/>
</dbReference>
<evidence type="ECO:0000259" key="4">
    <source>
        <dbReference type="Pfam" id="PF07992"/>
    </source>
</evidence>
<dbReference type="Gene3D" id="3.50.50.60">
    <property type="entry name" value="FAD/NAD(P)-binding domain"/>
    <property type="match status" value="2"/>
</dbReference>
<evidence type="ECO:0000256" key="2">
    <source>
        <dbReference type="ARBA" id="ARBA00023002"/>
    </source>
</evidence>
<keyword evidence="2 3" id="KW-0560">Oxidoreductase</keyword>
<dbReference type="SUPFAM" id="SSF51905">
    <property type="entry name" value="FAD/NAD(P)-binding domain"/>
    <property type="match status" value="1"/>
</dbReference>
<dbReference type="InterPro" id="IPR005982">
    <property type="entry name" value="Thioredox_Rdtase"/>
</dbReference>
<dbReference type="PRINTS" id="PR00368">
    <property type="entry name" value="FADPNR"/>
</dbReference>
<dbReference type="EMBL" id="CP061799">
    <property type="protein sequence ID" value="QTA82562.1"/>
    <property type="molecule type" value="Genomic_DNA"/>
</dbReference>
<keyword evidence="3" id="KW-0274">FAD</keyword>
<dbReference type="GO" id="GO:0019430">
    <property type="term" value="P:removal of superoxide radicals"/>
    <property type="evidence" value="ECO:0007669"/>
    <property type="project" value="UniProtKB-UniRule"/>
</dbReference>
<feature type="domain" description="FAD/NAD(P)-binding" evidence="4">
    <location>
        <begin position="5"/>
        <end position="293"/>
    </location>
</feature>
<comment type="catalytic activity">
    <reaction evidence="3">
        <text>[thioredoxin]-dithiol + NADP(+) = [thioredoxin]-disulfide + NADPH + H(+)</text>
        <dbReference type="Rhea" id="RHEA:20345"/>
        <dbReference type="Rhea" id="RHEA-COMP:10698"/>
        <dbReference type="Rhea" id="RHEA-COMP:10700"/>
        <dbReference type="ChEBI" id="CHEBI:15378"/>
        <dbReference type="ChEBI" id="CHEBI:29950"/>
        <dbReference type="ChEBI" id="CHEBI:50058"/>
        <dbReference type="ChEBI" id="CHEBI:57783"/>
        <dbReference type="ChEBI" id="CHEBI:58349"/>
        <dbReference type="EC" id="1.8.1.9"/>
    </reaction>
</comment>
<dbReference type="InterPro" id="IPR023753">
    <property type="entry name" value="FAD/NAD-binding_dom"/>
</dbReference>
<evidence type="ECO:0000313" key="6">
    <source>
        <dbReference type="Proteomes" id="UP000663720"/>
    </source>
</evidence>
<dbReference type="PRINTS" id="PR00469">
    <property type="entry name" value="PNDRDTASEII"/>
</dbReference>
<reference evidence="5" key="1">
    <citation type="journal article" date="2021" name="Microb. Physiol.">
        <title>Proteogenomic Insights into the Physiology of Marine, Sulfate-Reducing, Filamentous Desulfonema limicola and Desulfonema magnum.</title>
        <authorList>
            <person name="Schnaars V."/>
            <person name="Wohlbrand L."/>
            <person name="Scheve S."/>
            <person name="Hinrichs C."/>
            <person name="Reinhardt R."/>
            <person name="Rabus R."/>
        </authorList>
    </citation>
    <scope>NUCLEOTIDE SEQUENCE</scope>
    <source>
        <strain evidence="5">5ac10</strain>
    </source>
</reference>
<dbReference type="GO" id="GO:0004791">
    <property type="term" value="F:thioredoxin-disulfide reductase (NADPH) activity"/>
    <property type="evidence" value="ECO:0007669"/>
    <property type="project" value="UniProtKB-UniRule"/>
</dbReference>
<gene>
    <name evidence="5" type="primary">trxB2</name>
    <name evidence="5" type="ORF">dnl_49390</name>
</gene>
<dbReference type="AlphaFoldDB" id="A0A975BBZ4"/>
<comment type="cofactor">
    <cofactor evidence="3">
        <name>FAD</name>
        <dbReference type="ChEBI" id="CHEBI:57692"/>
    </cofactor>
</comment>
<comment type="subunit">
    <text evidence="3">Homodimer.</text>
</comment>
<accession>A0A975BBZ4</accession>
<proteinExistence type="inferred from homology"/>
<evidence type="ECO:0000256" key="1">
    <source>
        <dbReference type="ARBA" id="ARBA00022630"/>
    </source>
</evidence>
<keyword evidence="6" id="KW-1185">Reference proteome</keyword>